<accession>A0ABU8H255</accession>
<keyword evidence="2" id="KW-1185">Reference proteome</keyword>
<protein>
    <submittedName>
        <fullName evidence="1">Uncharacterized protein</fullName>
    </submittedName>
</protein>
<comment type="caution">
    <text evidence="1">The sequence shown here is derived from an EMBL/GenBank/DDBJ whole genome shotgun (WGS) entry which is preliminary data.</text>
</comment>
<dbReference type="EMBL" id="JBBBDM010000003">
    <property type="protein sequence ID" value="MEI5687059.1"/>
    <property type="molecule type" value="Genomic_DNA"/>
</dbReference>
<dbReference type="Proteomes" id="UP001367771">
    <property type="component" value="Unassembled WGS sequence"/>
</dbReference>
<gene>
    <name evidence="1" type="ORF">V8201_08210</name>
</gene>
<proteinExistence type="predicted"/>
<dbReference type="RefSeq" id="WP_336544973.1">
    <property type="nucleotide sequence ID" value="NZ_JBBBDM010000003.1"/>
</dbReference>
<sequence>MTKPKPVRASDLPTKRVRAPDGTVIHMKVVQADSATFAQDMLAAFRSNVRRIKSEQRKLARAEQDAAQA</sequence>
<evidence type="ECO:0000313" key="2">
    <source>
        <dbReference type="Proteomes" id="UP001367771"/>
    </source>
</evidence>
<reference evidence="1 2" key="1">
    <citation type="journal article" date="2013" name="Int. J. Syst. Evol. Microbiol.">
        <title>Sphingomonas kyungheensis sp. nov., a bacterium with ginsenoside-converting activity isolated from soil of a ginseng field.</title>
        <authorList>
            <person name="Son H.M."/>
            <person name="Yang J.E."/>
            <person name="Park Y."/>
            <person name="Han C.K."/>
            <person name="Kim S.G."/>
            <person name="Kook M."/>
            <person name="Yi T.H."/>
        </authorList>
    </citation>
    <scope>NUCLEOTIDE SEQUENCE [LARGE SCALE GENOMIC DNA]</scope>
    <source>
        <strain evidence="1 2">LMG 26582</strain>
    </source>
</reference>
<name>A0ABU8H255_9SPHN</name>
<evidence type="ECO:0000313" key="1">
    <source>
        <dbReference type="EMBL" id="MEI5687059.1"/>
    </source>
</evidence>
<organism evidence="1 2">
    <name type="scientific">Sphingomonas kyungheensis</name>
    <dbReference type="NCBI Taxonomy" id="1069987"/>
    <lineage>
        <taxon>Bacteria</taxon>
        <taxon>Pseudomonadati</taxon>
        <taxon>Pseudomonadota</taxon>
        <taxon>Alphaproteobacteria</taxon>
        <taxon>Sphingomonadales</taxon>
        <taxon>Sphingomonadaceae</taxon>
        <taxon>Sphingomonas</taxon>
    </lineage>
</organism>